<evidence type="ECO:0000256" key="5">
    <source>
        <dbReference type="ARBA" id="ARBA00022741"/>
    </source>
</evidence>
<dbReference type="SUPFAM" id="SSF56784">
    <property type="entry name" value="HAD-like"/>
    <property type="match status" value="1"/>
</dbReference>
<evidence type="ECO:0000256" key="9">
    <source>
        <dbReference type="ARBA" id="ARBA00023136"/>
    </source>
</evidence>
<dbReference type="InterPro" id="IPR023298">
    <property type="entry name" value="ATPase_P-typ_TM_dom_sf"/>
</dbReference>
<dbReference type="InterPro" id="IPR059000">
    <property type="entry name" value="ATPase_P-type_domA"/>
</dbReference>
<keyword evidence="3 10" id="KW-0812">Transmembrane</keyword>
<evidence type="ECO:0000256" key="11">
    <source>
        <dbReference type="SAM" id="MobiDB-lite"/>
    </source>
</evidence>
<dbReference type="PANTHER" id="PTHR43520:SF8">
    <property type="entry name" value="P-TYPE CU(+) TRANSPORTER"/>
    <property type="match status" value="1"/>
</dbReference>
<comment type="similarity">
    <text evidence="2 10">Belongs to the cation transport ATPase (P-type) (TC 3.A.3) family. Type IB subfamily.</text>
</comment>
<dbReference type="GO" id="GO:0016787">
    <property type="term" value="F:hydrolase activity"/>
    <property type="evidence" value="ECO:0007669"/>
    <property type="project" value="UniProtKB-KW"/>
</dbReference>
<dbReference type="InterPro" id="IPR001757">
    <property type="entry name" value="P_typ_ATPase"/>
</dbReference>
<feature type="domain" description="P-type ATPase A" evidence="12">
    <location>
        <begin position="181"/>
        <end position="281"/>
    </location>
</feature>
<dbReference type="InterPro" id="IPR018303">
    <property type="entry name" value="ATPase_P-typ_P_site"/>
</dbReference>
<keyword evidence="4 10" id="KW-0479">Metal-binding</keyword>
<dbReference type="SUPFAM" id="SSF81653">
    <property type="entry name" value="Calcium ATPase, transduction domain A"/>
    <property type="match status" value="1"/>
</dbReference>
<keyword evidence="8 10" id="KW-1133">Transmembrane helix</keyword>
<evidence type="ECO:0000256" key="6">
    <source>
        <dbReference type="ARBA" id="ARBA00022840"/>
    </source>
</evidence>
<dbReference type="EC" id="3.6.3.-" evidence="13"/>
<reference evidence="13 14" key="1">
    <citation type="journal article" date="2013" name="Int. J. Syst. Evol. Microbiol.">
        <title>Marinoscillum luteum sp. nov., isolated from marine sediment.</title>
        <authorList>
            <person name="Cha I.T."/>
            <person name="Park S.J."/>
            <person name="Kim S.J."/>
            <person name="Kim J.G."/>
            <person name="Jung M.Y."/>
            <person name="Shin K.S."/>
            <person name="Kwon K.K."/>
            <person name="Yang S.H."/>
            <person name="Seo Y.S."/>
            <person name="Rhee S.K."/>
        </authorList>
    </citation>
    <scope>NUCLEOTIDE SEQUENCE [LARGE SCALE GENOMIC DNA]</scope>
    <source>
        <strain evidence="13 14">KCTC 23939</strain>
    </source>
</reference>
<evidence type="ECO:0000256" key="10">
    <source>
        <dbReference type="RuleBase" id="RU362081"/>
    </source>
</evidence>
<comment type="caution">
    <text evidence="13">The sequence shown here is derived from an EMBL/GenBank/DDBJ whole genome shotgun (WGS) entry which is preliminary data.</text>
</comment>
<dbReference type="SFLD" id="SFLDG00002">
    <property type="entry name" value="C1.7:_P-type_atpase_like"/>
    <property type="match status" value="1"/>
</dbReference>
<dbReference type="SFLD" id="SFLDF00027">
    <property type="entry name" value="p-type_atpase"/>
    <property type="match status" value="1"/>
</dbReference>
<dbReference type="InterPro" id="IPR008250">
    <property type="entry name" value="ATPase_P-typ_transduc_dom_A_sf"/>
</dbReference>
<dbReference type="NCBIfam" id="TIGR01511">
    <property type="entry name" value="ATPase-IB1_Cu"/>
    <property type="match status" value="1"/>
</dbReference>
<feature type="transmembrane region" description="Helical" evidence="10">
    <location>
        <begin position="55"/>
        <end position="75"/>
    </location>
</feature>
<dbReference type="PROSITE" id="PS00154">
    <property type="entry name" value="ATPASE_E1_E2"/>
    <property type="match status" value="1"/>
</dbReference>
<dbReference type="NCBIfam" id="TIGR01525">
    <property type="entry name" value="ATPase-IB_hvy"/>
    <property type="match status" value="1"/>
</dbReference>
<dbReference type="InterPro" id="IPR023214">
    <property type="entry name" value="HAD_sf"/>
</dbReference>
<evidence type="ECO:0000256" key="4">
    <source>
        <dbReference type="ARBA" id="ARBA00022723"/>
    </source>
</evidence>
<keyword evidence="13" id="KW-0378">Hydrolase</keyword>
<keyword evidence="6 10" id="KW-0067">ATP-binding</keyword>
<protein>
    <submittedName>
        <fullName evidence="13">Copper-translocating P-type ATPase</fullName>
        <ecNumber evidence="13">3.6.3.-</ecNumber>
    </submittedName>
</protein>
<feature type="transmembrane region" description="Helical" evidence="10">
    <location>
        <begin position="635"/>
        <end position="655"/>
    </location>
</feature>
<dbReference type="Gene3D" id="2.70.150.10">
    <property type="entry name" value="Calcium-transporting ATPase, cytoplasmic transduction domain A"/>
    <property type="match status" value="1"/>
</dbReference>
<evidence type="ECO:0000313" key="13">
    <source>
        <dbReference type="EMBL" id="MFH6985364.1"/>
    </source>
</evidence>
<dbReference type="InterPro" id="IPR023299">
    <property type="entry name" value="ATPase_P-typ_cyto_dom_N"/>
</dbReference>
<evidence type="ECO:0000256" key="2">
    <source>
        <dbReference type="ARBA" id="ARBA00006024"/>
    </source>
</evidence>
<name>A0ABW7NCU4_9BACT</name>
<evidence type="ECO:0000256" key="7">
    <source>
        <dbReference type="ARBA" id="ARBA00022967"/>
    </source>
</evidence>
<proteinExistence type="inferred from homology"/>
<dbReference type="InterPro" id="IPR044492">
    <property type="entry name" value="P_typ_ATPase_HD_dom"/>
</dbReference>
<evidence type="ECO:0000256" key="3">
    <source>
        <dbReference type="ARBA" id="ARBA00022692"/>
    </source>
</evidence>
<gene>
    <name evidence="13" type="ORF">ACHKAR_18065</name>
</gene>
<feature type="transmembrane region" description="Helical" evidence="10">
    <location>
        <begin position="331"/>
        <end position="358"/>
    </location>
</feature>
<dbReference type="InterPro" id="IPR036412">
    <property type="entry name" value="HAD-like_sf"/>
</dbReference>
<dbReference type="PRINTS" id="PR00120">
    <property type="entry name" value="HATPASE"/>
</dbReference>
<keyword evidence="10" id="KW-1003">Cell membrane</keyword>
<dbReference type="Pfam" id="PF00702">
    <property type="entry name" value="Hydrolase"/>
    <property type="match status" value="1"/>
</dbReference>
<feature type="transmembrane region" description="Helical" evidence="10">
    <location>
        <begin position="661"/>
        <end position="681"/>
    </location>
</feature>
<evidence type="ECO:0000256" key="8">
    <source>
        <dbReference type="ARBA" id="ARBA00022989"/>
    </source>
</evidence>
<keyword evidence="5 10" id="KW-0547">Nucleotide-binding</keyword>
<organism evidence="13 14">
    <name type="scientific">Marinoscillum luteum</name>
    <dbReference type="NCBI Taxonomy" id="861051"/>
    <lineage>
        <taxon>Bacteria</taxon>
        <taxon>Pseudomonadati</taxon>
        <taxon>Bacteroidota</taxon>
        <taxon>Cytophagia</taxon>
        <taxon>Cytophagales</taxon>
        <taxon>Reichenbachiellaceae</taxon>
        <taxon>Marinoscillum</taxon>
    </lineage>
</organism>
<feature type="transmembrane region" description="Helical" evidence="10">
    <location>
        <begin position="146"/>
        <end position="163"/>
    </location>
</feature>
<evidence type="ECO:0000259" key="12">
    <source>
        <dbReference type="Pfam" id="PF00122"/>
    </source>
</evidence>
<dbReference type="InterPro" id="IPR027256">
    <property type="entry name" value="P-typ_ATPase_IB"/>
</dbReference>
<dbReference type="Proteomes" id="UP001610063">
    <property type="component" value="Unassembled WGS sequence"/>
</dbReference>
<keyword evidence="9 10" id="KW-0472">Membrane</keyword>
<feature type="transmembrane region" description="Helical" evidence="10">
    <location>
        <begin position="87"/>
        <end position="105"/>
    </location>
</feature>
<dbReference type="Gene3D" id="3.40.50.1000">
    <property type="entry name" value="HAD superfamily/HAD-like"/>
    <property type="match status" value="1"/>
</dbReference>
<dbReference type="EMBL" id="JBIPKE010000020">
    <property type="protein sequence ID" value="MFH6985364.1"/>
    <property type="molecule type" value="Genomic_DNA"/>
</dbReference>
<feature type="compositionally biased region" description="Basic residues" evidence="11">
    <location>
        <begin position="1"/>
        <end position="15"/>
    </location>
</feature>
<evidence type="ECO:0000313" key="14">
    <source>
        <dbReference type="Proteomes" id="UP001610063"/>
    </source>
</evidence>
<feature type="transmembrane region" description="Helical" evidence="10">
    <location>
        <begin position="297"/>
        <end position="319"/>
    </location>
</feature>
<feature type="transmembrane region" description="Helical" evidence="10">
    <location>
        <begin position="117"/>
        <end position="140"/>
    </location>
</feature>
<dbReference type="PANTHER" id="PTHR43520">
    <property type="entry name" value="ATP7, ISOFORM B"/>
    <property type="match status" value="1"/>
</dbReference>
<accession>A0ABW7NCU4</accession>
<dbReference type="PRINTS" id="PR00119">
    <property type="entry name" value="CATATPASE"/>
</dbReference>
<sequence length="687" mass="75016">MEKHNHDHQKHHHHEHGSETKKSHSSGHQTNNKSDHQHGHHDHHAMMIEDFKKRFWISLVLTVPILALSHMIQQLLGFELTFFGDQYVLFGLSTIVFFYGGWPFLKGLWDELKDKNPGMMTLIAVAITVAYVYSSAVVFGLEGMDFFWELVTLIVIMLLGHWIEMKSVMGASRALELLVQMMPSEAHLVQGDQIKDIKVDELKTEDIILIKANEKIPADGTVVEGESHLDESMLTGESKPVKKSKGDQVIGGSVNGSQSIKVKVSKTGKESYLNKVITLVEEAQKAKSKTQNLANVAARWLTFIAIGAGTITLVAWIILGKPLDFALERMVTVMVISCPHALGLAIPLVVAISTAVSASKGLLIRNRTAFENARKITAMVFDKTGTLTEGKFGVSRYESLTDDIDKEELLAFAASLEQQSEHPIAQGIVKVAKEAGLTLKKVENFESLTAKGIQGKIDGQNWKVVSPGYLKENNINIPEQAGSDAAETIVFVLLEEKLIGFIALSDQIREESPKAIETLREKGMKLYMATGDNEKTAKAVSDKLGLDGYYGEVLPHQKVEIIKKLQKEGHFVAMTGDGVNDAPALAQANVGIAVGSGTDVAAETADIILVNSNPKDIANLVLFGRATYNKMIQNLAWATGYNAIALPLATGFIPGLVISPAIGAVFMSLSTVIVAINAQLLKRKMKS</sequence>
<evidence type="ECO:0000256" key="1">
    <source>
        <dbReference type="ARBA" id="ARBA00004127"/>
    </source>
</evidence>
<dbReference type="SFLD" id="SFLDS00003">
    <property type="entry name" value="Haloacid_Dehalogenase"/>
    <property type="match status" value="1"/>
</dbReference>
<comment type="subcellular location">
    <subcellularLocation>
        <location evidence="10">Cell membrane</location>
    </subcellularLocation>
    <subcellularLocation>
        <location evidence="1">Endomembrane system</location>
        <topology evidence="1">Multi-pass membrane protein</topology>
    </subcellularLocation>
</comment>
<keyword evidence="14" id="KW-1185">Reference proteome</keyword>
<dbReference type="Pfam" id="PF00122">
    <property type="entry name" value="E1-E2_ATPase"/>
    <property type="match status" value="1"/>
</dbReference>
<dbReference type="SUPFAM" id="SSF81665">
    <property type="entry name" value="Calcium ATPase, transmembrane domain M"/>
    <property type="match status" value="1"/>
</dbReference>
<feature type="region of interest" description="Disordered" evidence="11">
    <location>
        <begin position="1"/>
        <end position="41"/>
    </location>
</feature>
<dbReference type="Gene3D" id="3.40.1110.10">
    <property type="entry name" value="Calcium-transporting ATPase, cytoplasmic domain N"/>
    <property type="match status" value="1"/>
</dbReference>
<keyword evidence="7" id="KW-1278">Translocase</keyword>
<dbReference type="NCBIfam" id="TIGR01494">
    <property type="entry name" value="ATPase_P-type"/>
    <property type="match status" value="1"/>
</dbReference>
<dbReference type="RefSeq" id="WP_395418840.1">
    <property type="nucleotide sequence ID" value="NZ_JBIPKE010000020.1"/>
</dbReference>